<gene>
    <name evidence="1" type="ORF">PHM1_224</name>
</gene>
<proteinExistence type="predicted"/>
<dbReference type="GeneID" id="10327137"/>
<dbReference type="OrthoDB" id="25271at10239"/>
<dbReference type="EMBL" id="GU071101">
    <property type="protein sequence ID" value="ADO98848.1"/>
    <property type="molecule type" value="Genomic_DNA"/>
</dbReference>
<sequence length="91" mass="10433">MIKYTPLLFALTMCAPAPVTPPAQANDLMQDYYTLMEFARRNVQYEKKQKKLQTLDEDIYSAILEYYNGSNDTTESEELLQLPSDGNKQSS</sequence>
<evidence type="ECO:0000313" key="1">
    <source>
        <dbReference type="EMBL" id="ADO98848.1"/>
    </source>
</evidence>
<protein>
    <submittedName>
        <fullName evidence="1">Uncharacterized protein</fullName>
    </submittedName>
</protein>
<name>E3SN55_9CAUD</name>
<keyword evidence="2" id="KW-1185">Reference proteome</keyword>
<evidence type="ECO:0000313" key="2">
    <source>
        <dbReference type="Proteomes" id="UP000006530"/>
    </source>
</evidence>
<reference evidence="1 2" key="1">
    <citation type="journal article" date="2010" name="Environ. Microbiol.">
        <title>Genomic analysis of oceanic cyanobacterial myoviruses compared with T4-like myoviruses from diverse hosts and environments.</title>
        <authorList>
            <person name="Sullivan M.B."/>
            <person name="Huang K.H."/>
            <person name="Ignacio-Espinoza J.C."/>
            <person name="Berlin A.M."/>
            <person name="Kelly L."/>
            <person name="Weigele P.R."/>
            <person name="DeFrancesco A.S."/>
            <person name="Kern S.E."/>
            <person name="Thompson L.R."/>
            <person name="Young S."/>
            <person name="Yandava C."/>
            <person name="Fu R."/>
            <person name="Krastins B."/>
            <person name="Chase M."/>
            <person name="Sarracino D."/>
            <person name="Osburne M.S."/>
            <person name="Henn M.R."/>
            <person name="Chisholm S.W."/>
        </authorList>
    </citation>
    <scope>NUCLEOTIDE SEQUENCE [LARGE SCALE GENOMIC DNA]</scope>
    <source>
        <strain evidence="1">M4-247</strain>
    </source>
</reference>
<dbReference type="RefSeq" id="YP_004322649.1">
    <property type="nucleotide sequence ID" value="NC_015280.1"/>
</dbReference>
<organism evidence="1 2">
    <name type="scientific">Prochlorococcus phage P-HM1</name>
    <dbReference type="NCBI Taxonomy" id="445700"/>
    <lineage>
        <taxon>Viruses</taxon>
        <taxon>Duplodnaviria</taxon>
        <taxon>Heunggongvirae</taxon>
        <taxon>Uroviricota</taxon>
        <taxon>Caudoviricetes</taxon>
        <taxon>Eurybiavirus</taxon>
        <taxon>Eurybiavirus PHM2</taxon>
    </lineage>
</organism>
<accession>E3SN55</accession>
<dbReference type="Proteomes" id="UP000006530">
    <property type="component" value="Segment"/>
</dbReference>
<dbReference type="KEGG" id="vg:10327137"/>